<dbReference type="Proteomes" id="UP000264002">
    <property type="component" value="Unassembled WGS sequence"/>
</dbReference>
<dbReference type="SUPFAM" id="SSF47413">
    <property type="entry name" value="lambda repressor-like DNA-binding domains"/>
    <property type="match status" value="1"/>
</dbReference>
<protein>
    <submittedName>
        <fullName evidence="3">XRE family transcriptional regulator</fullName>
    </submittedName>
</protein>
<evidence type="ECO:0000259" key="2">
    <source>
        <dbReference type="PROSITE" id="PS50943"/>
    </source>
</evidence>
<proteinExistence type="predicted"/>
<gene>
    <name evidence="3" type="ORF">DYP60_11255</name>
</gene>
<dbReference type="SMART" id="SM00530">
    <property type="entry name" value="HTH_XRE"/>
    <property type="match status" value="1"/>
</dbReference>
<keyword evidence="4" id="KW-1185">Reference proteome</keyword>
<comment type="caution">
    <text evidence="3">The sequence shown here is derived from an EMBL/GenBank/DDBJ whole genome shotgun (WGS) entry which is preliminary data.</text>
</comment>
<dbReference type="InterPro" id="IPR010982">
    <property type="entry name" value="Lambda_DNA-bd_dom_sf"/>
</dbReference>
<dbReference type="Pfam" id="PF01381">
    <property type="entry name" value="HTH_3"/>
    <property type="match status" value="1"/>
</dbReference>
<accession>A0A372MEH2</accession>
<dbReference type="PANTHER" id="PTHR46797">
    <property type="entry name" value="HTH-TYPE TRANSCRIPTIONAL REGULATOR"/>
    <property type="match status" value="1"/>
</dbReference>
<feature type="domain" description="HTH cro/C1-type" evidence="2">
    <location>
        <begin position="15"/>
        <end position="70"/>
    </location>
</feature>
<evidence type="ECO:0000313" key="3">
    <source>
        <dbReference type="EMBL" id="RFU94172.1"/>
    </source>
</evidence>
<dbReference type="EMBL" id="QUWK01000012">
    <property type="protein sequence ID" value="RFU94172.1"/>
    <property type="molecule type" value="Genomic_DNA"/>
</dbReference>
<reference evidence="4" key="1">
    <citation type="submission" date="2018-08" db="EMBL/GenBank/DDBJ databases">
        <authorList>
            <person name="Grouzdev D.S."/>
            <person name="Krutkina M.S."/>
        </authorList>
    </citation>
    <scope>NUCLEOTIDE SEQUENCE [LARGE SCALE GENOMIC DNA]</scope>
    <source>
        <strain evidence="4">4-11</strain>
    </source>
</reference>
<organism evidence="3 4">
    <name type="scientific">Sphaerochaeta halotolerans</name>
    <dbReference type="NCBI Taxonomy" id="2293840"/>
    <lineage>
        <taxon>Bacteria</taxon>
        <taxon>Pseudomonadati</taxon>
        <taxon>Spirochaetota</taxon>
        <taxon>Spirochaetia</taxon>
        <taxon>Spirochaetales</taxon>
        <taxon>Sphaerochaetaceae</taxon>
        <taxon>Sphaerochaeta</taxon>
    </lineage>
</organism>
<dbReference type="OrthoDB" id="370272at2"/>
<dbReference type="Gene3D" id="1.10.260.40">
    <property type="entry name" value="lambda repressor-like DNA-binding domains"/>
    <property type="match status" value="1"/>
</dbReference>
<evidence type="ECO:0000313" key="4">
    <source>
        <dbReference type="Proteomes" id="UP000264002"/>
    </source>
</evidence>
<evidence type="ECO:0000256" key="1">
    <source>
        <dbReference type="ARBA" id="ARBA00023125"/>
    </source>
</evidence>
<dbReference type="GO" id="GO:0003677">
    <property type="term" value="F:DNA binding"/>
    <property type="evidence" value="ECO:0007669"/>
    <property type="project" value="UniProtKB-KW"/>
</dbReference>
<dbReference type="PROSITE" id="PS50943">
    <property type="entry name" value="HTH_CROC1"/>
    <property type="match status" value="1"/>
</dbReference>
<dbReference type="RefSeq" id="WP_117331111.1">
    <property type="nucleotide sequence ID" value="NZ_QUWK01000012.1"/>
</dbReference>
<dbReference type="GO" id="GO:0005829">
    <property type="term" value="C:cytosol"/>
    <property type="evidence" value="ECO:0007669"/>
    <property type="project" value="TreeGrafter"/>
</dbReference>
<dbReference type="GO" id="GO:0003700">
    <property type="term" value="F:DNA-binding transcription factor activity"/>
    <property type="evidence" value="ECO:0007669"/>
    <property type="project" value="TreeGrafter"/>
</dbReference>
<dbReference type="AlphaFoldDB" id="A0A372MEH2"/>
<dbReference type="PANTHER" id="PTHR46797:SF1">
    <property type="entry name" value="METHYLPHOSPHONATE SYNTHASE"/>
    <property type="match status" value="1"/>
</dbReference>
<dbReference type="CDD" id="cd00093">
    <property type="entry name" value="HTH_XRE"/>
    <property type="match status" value="1"/>
</dbReference>
<dbReference type="InterPro" id="IPR050807">
    <property type="entry name" value="TransReg_Diox_bact_type"/>
</dbReference>
<name>A0A372MEH2_9SPIR</name>
<dbReference type="InterPro" id="IPR001387">
    <property type="entry name" value="Cro/C1-type_HTH"/>
</dbReference>
<reference evidence="3 4" key="2">
    <citation type="submission" date="2018-09" db="EMBL/GenBank/DDBJ databases">
        <title>Genome of Sphaerochaeta halotolerans strain 4-11.</title>
        <authorList>
            <person name="Nazina T.N."/>
            <person name="Sokolova D.S."/>
        </authorList>
    </citation>
    <scope>NUCLEOTIDE SEQUENCE [LARGE SCALE GENOMIC DNA]</scope>
    <source>
        <strain evidence="3 4">4-11</strain>
    </source>
</reference>
<sequence length="107" mass="12243">MARTYNLQDIFARNLKERRRKLSLTQAQLAEKIGVSTSFVTEIETSRKAPSFSTIEKISAALDVPCWTFFCEDGDKLPNDVTVMDQFAYKLKQDINHIIDVNVSLTR</sequence>
<keyword evidence="1" id="KW-0238">DNA-binding</keyword>